<name>A0A9D2P6J2_9FIRM</name>
<comment type="catalytic activity">
    <reaction evidence="1">
        <text>ATP + protein L-histidine = ADP + protein N-phospho-L-histidine.</text>
        <dbReference type="EC" id="2.7.13.3"/>
    </reaction>
</comment>
<reference evidence="10" key="1">
    <citation type="journal article" date="2021" name="PeerJ">
        <title>Extensive microbial diversity within the chicken gut microbiome revealed by metagenomics and culture.</title>
        <authorList>
            <person name="Gilroy R."/>
            <person name="Ravi A."/>
            <person name="Getino M."/>
            <person name="Pursley I."/>
            <person name="Horton D.L."/>
            <person name="Alikhan N.F."/>
            <person name="Baker D."/>
            <person name="Gharbi K."/>
            <person name="Hall N."/>
            <person name="Watson M."/>
            <person name="Adriaenssens E.M."/>
            <person name="Foster-Nyarko E."/>
            <person name="Jarju S."/>
            <person name="Secka A."/>
            <person name="Antonio M."/>
            <person name="Oren A."/>
            <person name="Chaudhuri R.R."/>
            <person name="La Ragione R."/>
            <person name="Hildebrand F."/>
            <person name="Pallen M.J."/>
        </authorList>
    </citation>
    <scope>NUCLEOTIDE SEQUENCE</scope>
    <source>
        <strain evidence="10">CHK165-2605</strain>
    </source>
</reference>
<dbReference type="Pfam" id="PF02518">
    <property type="entry name" value="HATPase_c"/>
    <property type="match status" value="1"/>
</dbReference>
<evidence type="ECO:0000256" key="3">
    <source>
        <dbReference type="ARBA" id="ARBA00012438"/>
    </source>
</evidence>
<proteinExistence type="predicted"/>
<dbReference type="PANTHER" id="PTHR45453:SF1">
    <property type="entry name" value="PHOSPHATE REGULON SENSOR PROTEIN PHOR"/>
    <property type="match status" value="1"/>
</dbReference>
<evidence type="ECO:0000256" key="4">
    <source>
        <dbReference type="ARBA" id="ARBA00022553"/>
    </source>
</evidence>
<dbReference type="PANTHER" id="PTHR45453">
    <property type="entry name" value="PHOSPHATE REGULON SENSOR PROTEIN PHOR"/>
    <property type="match status" value="1"/>
</dbReference>
<dbReference type="SMART" id="SM00388">
    <property type="entry name" value="HisKA"/>
    <property type="match status" value="1"/>
</dbReference>
<dbReference type="SMART" id="SM00387">
    <property type="entry name" value="HATPase_c"/>
    <property type="match status" value="1"/>
</dbReference>
<evidence type="ECO:0000256" key="7">
    <source>
        <dbReference type="ARBA" id="ARBA00023012"/>
    </source>
</evidence>
<dbReference type="AlphaFoldDB" id="A0A9D2P6J2"/>
<dbReference type="EMBL" id="DWWI01000186">
    <property type="protein sequence ID" value="HJC43775.1"/>
    <property type="molecule type" value="Genomic_DNA"/>
</dbReference>
<evidence type="ECO:0000256" key="1">
    <source>
        <dbReference type="ARBA" id="ARBA00000085"/>
    </source>
</evidence>
<dbReference type="FunFam" id="3.30.565.10:FF:000006">
    <property type="entry name" value="Sensor histidine kinase WalK"/>
    <property type="match status" value="1"/>
</dbReference>
<dbReference type="InterPro" id="IPR004358">
    <property type="entry name" value="Sig_transdc_His_kin-like_C"/>
</dbReference>
<dbReference type="InterPro" id="IPR036890">
    <property type="entry name" value="HATPase_C_sf"/>
</dbReference>
<dbReference type="CDD" id="cd00075">
    <property type="entry name" value="HATPase"/>
    <property type="match status" value="1"/>
</dbReference>
<evidence type="ECO:0000256" key="5">
    <source>
        <dbReference type="ARBA" id="ARBA00022679"/>
    </source>
</evidence>
<dbReference type="SUPFAM" id="SSF55874">
    <property type="entry name" value="ATPase domain of HSP90 chaperone/DNA topoisomerase II/histidine kinase"/>
    <property type="match status" value="1"/>
</dbReference>
<accession>A0A9D2P6J2</accession>
<keyword evidence="5" id="KW-0808">Transferase</keyword>
<protein>
    <recommendedName>
        <fullName evidence="3">histidine kinase</fullName>
        <ecNumber evidence="3">2.7.13.3</ecNumber>
    </recommendedName>
</protein>
<dbReference type="InterPro" id="IPR003594">
    <property type="entry name" value="HATPase_dom"/>
</dbReference>
<keyword evidence="4" id="KW-0597">Phosphoprotein</keyword>
<dbReference type="EC" id="2.7.13.3" evidence="3"/>
<dbReference type="InterPro" id="IPR005467">
    <property type="entry name" value="His_kinase_dom"/>
</dbReference>
<dbReference type="Pfam" id="PF00512">
    <property type="entry name" value="HisKA"/>
    <property type="match status" value="1"/>
</dbReference>
<evidence type="ECO:0000256" key="6">
    <source>
        <dbReference type="ARBA" id="ARBA00022777"/>
    </source>
</evidence>
<gene>
    <name evidence="10" type="ORF">H9756_08880</name>
</gene>
<keyword evidence="8" id="KW-0812">Transmembrane</keyword>
<dbReference type="InterPro" id="IPR036097">
    <property type="entry name" value="HisK_dim/P_sf"/>
</dbReference>
<dbReference type="GO" id="GO:0000155">
    <property type="term" value="F:phosphorelay sensor kinase activity"/>
    <property type="evidence" value="ECO:0007669"/>
    <property type="project" value="InterPro"/>
</dbReference>
<reference evidence="10" key="2">
    <citation type="submission" date="2021-04" db="EMBL/GenBank/DDBJ databases">
        <authorList>
            <person name="Gilroy R."/>
        </authorList>
    </citation>
    <scope>NUCLEOTIDE SEQUENCE</scope>
    <source>
        <strain evidence="10">CHK165-2605</strain>
    </source>
</reference>
<feature type="domain" description="Histidine kinase" evidence="9">
    <location>
        <begin position="128"/>
        <end position="340"/>
    </location>
</feature>
<dbReference type="Gene3D" id="3.30.565.10">
    <property type="entry name" value="Histidine kinase-like ATPase, C-terminal domain"/>
    <property type="match status" value="1"/>
</dbReference>
<evidence type="ECO:0000256" key="2">
    <source>
        <dbReference type="ARBA" id="ARBA00004370"/>
    </source>
</evidence>
<dbReference type="PROSITE" id="PS50109">
    <property type="entry name" value="HIS_KIN"/>
    <property type="match status" value="1"/>
</dbReference>
<dbReference type="PRINTS" id="PR00344">
    <property type="entry name" value="BCTRLSENSOR"/>
</dbReference>
<comment type="caution">
    <text evidence="10">The sequence shown here is derived from an EMBL/GenBank/DDBJ whole genome shotgun (WGS) entry which is preliminary data.</text>
</comment>
<dbReference type="SUPFAM" id="SSF47384">
    <property type="entry name" value="Homodimeric domain of signal transducing histidine kinase"/>
    <property type="match status" value="1"/>
</dbReference>
<dbReference type="GO" id="GO:0016036">
    <property type="term" value="P:cellular response to phosphate starvation"/>
    <property type="evidence" value="ECO:0007669"/>
    <property type="project" value="TreeGrafter"/>
</dbReference>
<evidence type="ECO:0000256" key="8">
    <source>
        <dbReference type="SAM" id="Phobius"/>
    </source>
</evidence>
<sequence>MTAKKRKFRETLLWILMIILCAALVWMLWVYIPERLTRYMVFAVLAGIFSLLAVWRTGIRRQMRGFSDDLCEILDSLIDGDPGRWQQSYEDSLMAKVQGRLLKFYDIADEARKESSRDKQTIQVLVSDISHQVKTPMSNIRMFTGILKEHDLPEEKRRQFLETMEGQIGKLDFLMQSLIKMSRLETGTFVLKPEEARLSDTIARALSLVWNRAEKKGISVDTECDSQITVRHDSRWTAEAIGNILDNAVKYTPAGGSIHVQVRPWQIYTRIDITDTGMGIDPEHYNDIFQRFYRANEAAGEEGVGLGLYLAQEIIRQEMGYITVKSAKGKGSTFSVFLLS</sequence>
<keyword evidence="7" id="KW-0902">Two-component regulatory system</keyword>
<keyword evidence="8" id="KW-1133">Transmembrane helix</keyword>
<evidence type="ECO:0000313" key="11">
    <source>
        <dbReference type="Proteomes" id="UP000823895"/>
    </source>
</evidence>
<feature type="transmembrane region" description="Helical" evidence="8">
    <location>
        <begin position="38"/>
        <end position="55"/>
    </location>
</feature>
<dbReference type="Gene3D" id="1.10.287.130">
    <property type="match status" value="1"/>
</dbReference>
<dbReference type="Proteomes" id="UP000823895">
    <property type="component" value="Unassembled WGS sequence"/>
</dbReference>
<dbReference type="GO" id="GO:0004721">
    <property type="term" value="F:phosphoprotein phosphatase activity"/>
    <property type="evidence" value="ECO:0007669"/>
    <property type="project" value="TreeGrafter"/>
</dbReference>
<dbReference type="InterPro" id="IPR050351">
    <property type="entry name" value="BphY/WalK/GraS-like"/>
</dbReference>
<dbReference type="GO" id="GO:0005886">
    <property type="term" value="C:plasma membrane"/>
    <property type="evidence" value="ECO:0007669"/>
    <property type="project" value="TreeGrafter"/>
</dbReference>
<organism evidence="10 11">
    <name type="scientific">Candidatus Mediterraneibacter gallistercoris</name>
    <dbReference type="NCBI Taxonomy" id="2838671"/>
    <lineage>
        <taxon>Bacteria</taxon>
        <taxon>Bacillati</taxon>
        <taxon>Bacillota</taxon>
        <taxon>Clostridia</taxon>
        <taxon>Lachnospirales</taxon>
        <taxon>Lachnospiraceae</taxon>
        <taxon>Mediterraneibacter</taxon>
    </lineage>
</organism>
<keyword evidence="6 10" id="KW-0418">Kinase</keyword>
<evidence type="ECO:0000259" key="9">
    <source>
        <dbReference type="PROSITE" id="PS50109"/>
    </source>
</evidence>
<keyword evidence="8" id="KW-0472">Membrane</keyword>
<dbReference type="CDD" id="cd00082">
    <property type="entry name" value="HisKA"/>
    <property type="match status" value="1"/>
</dbReference>
<feature type="transmembrane region" description="Helical" evidence="8">
    <location>
        <begin position="12"/>
        <end position="32"/>
    </location>
</feature>
<comment type="subcellular location">
    <subcellularLocation>
        <location evidence="2">Membrane</location>
    </subcellularLocation>
</comment>
<evidence type="ECO:0000313" key="10">
    <source>
        <dbReference type="EMBL" id="HJC43775.1"/>
    </source>
</evidence>
<dbReference type="InterPro" id="IPR003661">
    <property type="entry name" value="HisK_dim/P_dom"/>
</dbReference>